<dbReference type="PANTHER" id="PTHR43766">
    <property type="entry name" value="TRYPTOPHAN--TRNA LIGASE, MITOCHONDRIAL"/>
    <property type="match status" value="1"/>
</dbReference>
<keyword evidence="5 8" id="KW-0648">Protein biosynthesis</keyword>
<organism evidence="10 11">
    <name type="scientific">Caproiciproducens galactitolivorans</name>
    <dbReference type="NCBI Taxonomy" id="642589"/>
    <lineage>
        <taxon>Bacteria</taxon>
        <taxon>Bacillati</taxon>
        <taxon>Bacillota</taxon>
        <taxon>Clostridia</taxon>
        <taxon>Eubacteriales</taxon>
        <taxon>Acutalibacteraceae</taxon>
        <taxon>Caproiciproducens</taxon>
    </lineage>
</organism>
<sequence>METANTERKKVIFSAIQPSGTITLGNYLGALKNWISLQDEYNCIYALADLHTITVRQDPAKFRHNTLEAYALLLACGLDPEKSPFFIQSQVCTHAQLAWILNCYTQFGELQRMTQFKDKAAKHADNVNAGLFTYPSLMAADILLYQADLVPVGADQKQHLELARNIAERFNGIYSPTFTVPDGYIPKKGARIMSLQDPSKKMSKSDENVNGYVAVLDKPEVILRKFKRAVTDSDACVRYAEGKDGINNLMGIYSVVTGLSYEQIEKDFEGKGYGDFKAAVGEAVVEHLRPIQERYADYIKNKDYLEKCYTEGAQKALAISSRTLNKVMKKVGFVSKAF</sequence>
<comment type="catalytic activity">
    <reaction evidence="7 8">
        <text>tRNA(Trp) + L-tryptophan + ATP = L-tryptophyl-tRNA(Trp) + AMP + diphosphate + H(+)</text>
        <dbReference type="Rhea" id="RHEA:24080"/>
        <dbReference type="Rhea" id="RHEA-COMP:9671"/>
        <dbReference type="Rhea" id="RHEA-COMP:9705"/>
        <dbReference type="ChEBI" id="CHEBI:15378"/>
        <dbReference type="ChEBI" id="CHEBI:30616"/>
        <dbReference type="ChEBI" id="CHEBI:33019"/>
        <dbReference type="ChEBI" id="CHEBI:57912"/>
        <dbReference type="ChEBI" id="CHEBI:78442"/>
        <dbReference type="ChEBI" id="CHEBI:78535"/>
        <dbReference type="ChEBI" id="CHEBI:456215"/>
        <dbReference type="EC" id="6.1.1.2"/>
    </reaction>
</comment>
<dbReference type="Pfam" id="PF00579">
    <property type="entry name" value="tRNA-synt_1b"/>
    <property type="match status" value="1"/>
</dbReference>
<feature type="binding site" evidence="8">
    <location>
        <position position="141"/>
    </location>
    <ligand>
        <name>L-tryptophan</name>
        <dbReference type="ChEBI" id="CHEBI:57912"/>
    </ligand>
</feature>
<dbReference type="RefSeq" id="WP_135658040.1">
    <property type="nucleotide sequence ID" value="NZ_JAJUFJ010000012.1"/>
</dbReference>
<dbReference type="PANTHER" id="PTHR43766:SF1">
    <property type="entry name" value="TRYPTOPHAN--TRNA LIGASE, MITOCHONDRIAL"/>
    <property type="match status" value="1"/>
</dbReference>
<keyword evidence="2 8" id="KW-0436">Ligase</keyword>
<dbReference type="InterPro" id="IPR050203">
    <property type="entry name" value="Trp-tRNA_synthetase"/>
</dbReference>
<dbReference type="SUPFAM" id="SSF52374">
    <property type="entry name" value="Nucleotidylyl transferase"/>
    <property type="match status" value="1"/>
</dbReference>
<evidence type="ECO:0000256" key="6">
    <source>
        <dbReference type="ARBA" id="ARBA00023146"/>
    </source>
</evidence>
<evidence type="ECO:0000256" key="2">
    <source>
        <dbReference type="ARBA" id="ARBA00022598"/>
    </source>
</evidence>
<dbReference type="HAMAP" id="MF_00140_B">
    <property type="entry name" value="Trp_tRNA_synth_B"/>
    <property type="match status" value="1"/>
</dbReference>
<keyword evidence="3 8" id="KW-0547">Nucleotide-binding</keyword>
<dbReference type="Gene3D" id="3.40.50.620">
    <property type="entry name" value="HUPs"/>
    <property type="match status" value="1"/>
</dbReference>
<evidence type="ECO:0000256" key="3">
    <source>
        <dbReference type="ARBA" id="ARBA00022741"/>
    </source>
</evidence>
<dbReference type="InterPro" id="IPR014729">
    <property type="entry name" value="Rossmann-like_a/b/a_fold"/>
</dbReference>
<feature type="short sequence motif" description="'HIGH' region" evidence="8">
    <location>
        <begin position="18"/>
        <end position="26"/>
    </location>
</feature>
<dbReference type="InterPro" id="IPR024109">
    <property type="entry name" value="Trp-tRNA-ligase_bac-type"/>
</dbReference>
<dbReference type="InterPro" id="IPR002306">
    <property type="entry name" value="Trp-tRNA-ligase"/>
</dbReference>
<dbReference type="PROSITE" id="PS00178">
    <property type="entry name" value="AA_TRNA_LIGASE_I"/>
    <property type="match status" value="1"/>
</dbReference>
<feature type="short sequence motif" description="'KMSKS' region" evidence="8">
    <location>
        <begin position="201"/>
        <end position="205"/>
    </location>
</feature>
<keyword evidence="11" id="KW-1185">Reference proteome</keyword>
<evidence type="ECO:0000256" key="5">
    <source>
        <dbReference type="ARBA" id="ARBA00022917"/>
    </source>
</evidence>
<comment type="caution">
    <text evidence="10">The sequence shown here is derived from an EMBL/GenBank/DDBJ whole genome shotgun (WGS) entry which is preliminary data.</text>
</comment>
<reference evidence="10 11" key="1">
    <citation type="submission" date="2019-04" db="EMBL/GenBank/DDBJ databases">
        <authorList>
            <person name="Poehlein A."/>
            <person name="Bengelsdorf F.R."/>
            <person name="Duerre P."/>
            <person name="Daniel R."/>
        </authorList>
    </citation>
    <scope>NUCLEOTIDE SEQUENCE [LARGE SCALE GENOMIC DNA]</scope>
    <source>
        <strain evidence="10 11">BS-1</strain>
    </source>
</reference>
<dbReference type="NCBIfam" id="TIGR00233">
    <property type="entry name" value="trpS"/>
    <property type="match status" value="1"/>
</dbReference>
<dbReference type="GO" id="GO:0004830">
    <property type="term" value="F:tryptophan-tRNA ligase activity"/>
    <property type="evidence" value="ECO:0007669"/>
    <property type="project" value="UniProtKB-UniRule"/>
</dbReference>
<feature type="binding site" evidence="8">
    <location>
        <begin position="153"/>
        <end position="155"/>
    </location>
    <ligand>
        <name>ATP</name>
        <dbReference type="ChEBI" id="CHEBI:30616"/>
    </ligand>
</feature>
<dbReference type="AlphaFoldDB" id="A0A4Z0YFC5"/>
<dbReference type="GO" id="GO:0005524">
    <property type="term" value="F:ATP binding"/>
    <property type="evidence" value="ECO:0007669"/>
    <property type="project" value="UniProtKB-UniRule"/>
</dbReference>
<proteinExistence type="inferred from homology"/>
<evidence type="ECO:0000313" key="11">
    <source>
        <dbReference type="Proteomes" id="UP000297714"/>
    </source>
</evidence>
<dbReference type="PRINTS" id="PR01039">
    <property type="entry name" value="TRNASYNTHTRP"/>
</dbReference>
<keyword evidence="8" id="KW-0963">Cytoplasm</keyword>
<dbReference type="Gene3D" id="1.10.240.10">
    <property type="entry name" value="Tyrosyl-Transfer RNA Synthetase"/>
    <property type="match status" value="1"/>
</dbReference>
<name>A0A4Z0YFC5_9FIRM</name>
<evidence type="ECO:0000256" key="8">
    <source>
        <dbReference type="HAMAP-Rule" id="MF_00140"/>
    </source>
</evidence>
<evidence type="ECO:0000256" key="1">
    <source>
        <dbReference type="ARBA" id="ARBA00005594"/>
    </source>
</evidence>
<feature type="binding site" evidence="8">
    <location>
        <begin position="17"/>
        <end position="19"/>
    </location>
    <ligand>
        <name>ATP</name>
        <dbReference type="ChEBI" id="CHEBI:30616"/>
    </ligand>
</feature>
<feature type="binding site" evidence="8">
    <location>
        <begin position="25"/>
        <end position="26"/>
    </location>
    <ligand>
        <name>ATP</name>
        <dbReference type="ChEBI" id="CHEBI:30616"/>
    </ligand>
</feature>
<comment type="similarity">
    <text evidence="1 8 9">Belongs to the class-I aminoacyl-tRNA synthetase family.</text>
</comment>
<dbReference type="InterPro" id="IPR001412">
    <property type="entry name" value="aa-tRNA-synth_I_CS"/>
</dbReference>
<dbReference type="OrthoDB" id="9801042at2"/>
<comment type="subunit">
    <text evidence="8">Homodimer.</text>
</comment>
<dbReference type="GO" id="GO:0006436">
    <property type="term" value="P:tryptophanyl-tRNA aminoacylation"/>
    <property type="evidence" value="ECO:0007669"/>
    <property type="project" value="UniProtKB-UniRule"/>
</dbReference>
<accession>A0A4Z0YFC5</accession>
<feature type="binding site" evidence="8">
    <location>
        <position position="192"/>
    </location>
    <ligand>
        <name>ATP</name>
        <dbReference type="ChEBI" id="CHEBI:30616"/>
    </ligand>
</feature>
<evidence type="ECO:0000256" key="9">
    <source>
        <dbReference type="RuleBase" id="RU363036"/>
    </source>
</evidence>
<comment type="function">
    <text evidence="8">Catalyzes the attachment of tryptophan to tRNA(Trp).</text>
</comment>
<dbReference type="EMBL" id="SRMQ01000002">
    <property type="protein sequence ID" value="TGJ77473.1"/>
    <property type="molecule type" value="Genomic_DNA"/>
</dbReference>
<dbReference type="EC" id="6.1.1.2" evidence="8"/>
<comment type="subcellular location">
    <subcellularLocation>
        <location evidence="8">Cytoplasm</location>
    </subcellularLocation>
</comment>
<dbReference type="CDD" id="cd00806">
    <property type="entry name" value="TrpRS_core"/>
    <property type="match status" value="1"/>
</dbReference>
<dbReference type="Proteomes" id="UP000297714">
    <property type="component" value="Unassembled WGS sequence"/>
</dbReference>
<gene>
    <name evidence="8 10" type="primary">trpS</name>
    <name evidence="10" type="ORF">CAGA_08440</name>
</gene>
<keyword evidence="6 8" id="KW-0030">Aminoacyl-tRNA synthetase</keyword>
<keyword evidence="4 8" id="KW-0067">ATP-binding</keyword>
<protein>
    <recommendedName>
        <fullName evidence="8">Tryptophan--tRNA ligase</fullName>
        <ecNumber evidence="8">6.1.1.2</ecNumber>
    </recommendedName>
    <alternativeName>
        <fullName evidence="8">Tryptophanyl-tRNA synthetase</fullName>
        <shortName evidence="8">TrpRS</shortName>
    </alternativeName>
</protein>
<dbReference type="FunFam" id="1.10.240.10:FF:000002">
    <property type="entry name" value="Tryptophan--tRNA ligase"/>
    <property type="match status" value="1"/>
</dbReference>
<evidence type="ECO:0000256" key="4">
    <source>
        <dbReference type="ARBA" id="ARBA00022840"/>
    </source>
</evidence>
<evidence type="ECO:0000256" key="7">
    <source>
        <dbReference type="ARBA" id="ARBA00049929"/>
    </source>
</evidence>
<feature type="binding site" evidence="8">
    <location>
        <begin position="201"/>
        <end position="205"/>
    </location>
    <ligand>
        <name>ATP</name>
        <dbReference type="ChEBI" id="CHEBI:30616"/>
    </ligand>
</feature>
<dbReference type="InterPro" id="IPR002305">
    <property type="entry name" value="aa-tRNA-synth_Ic"/>
</dbReference>
<dbReference type="GO" id="GO:0005829">
    <property type="term" value="C:cytosol"/>
    <property type="evidence" value="ECO:0007669"/>
    <property type="project" value="TreeGrafter"/>
</dbReference>
<evidence type="ECO:0000313" key="10">
    <source>
        <dbReference type="EMBL" id="TGJ77473.1"/>
    </source>
</evidence>